<gene>
    <name evidence="2" type="ORF">THMIRHAS_22460</name>
</gene>
<evidence type="ECO:0000256" key="1">
    <source>
        <dbReference type="SAM" id="Phobius"/>
    </source>
</evidence>
<accession>A0A6F8PXK3</accession>
<evidence type="ECO:0008006" key="4">
    <source>
        <dbReference type="Google" id="ProtNLM"/>
    </source>
</evidence>
<evidence type="ECO:0000313" key="2">
    <source>
        <dbReference type="EMBL" id="BBP46873.1"/>
    </source>
</evidence>
<dbReference type="SUPFAM" id="SSF141571">
    <property type="entry name" value="Pentapeptide repeat-like"/>
    <property type="match status" value="1"/>
</dbReference>
<dbReference type="KEGG" id="tse:THMIRHAS_22460"/>
<protein>
    <recommendedName>
        <fullName evidence="4">Pentapeptide repeat-containing protein</fullName>
    </recommendedName>
</protein>
<reference evidence="3" key="1">
    <citation type="submission" date="2019-11" db="EMBL/GenBank/DDBJ databases">
        <title>Isolation and characterization of two novel species in the genus Thiomicrorhabdus.</title>
        <authorList>
            <person name="Mochizuki J."/>
            <person name="Kojima H."/>
            <person name="Fukui M."/>
        </authorList>
    </citation>
    <scope>NUCLEOTIDE SEQUENCE [LARGE SCALE GENOMIC DNA]</scope>
    <source>
        <strain evidence="3">aks77</strain>
    </source>
</reference>
<evidence type="ECO:0000313" key="3">
    <source>
        <dbReference type="Proteomes" id="UP000501726"/>
    </source>
</evidence>
<feature type="transmembrane region" description="Helical" evidence="1">
    <location>
        <begin position="52"/>
        <end position="73"/>
    </location>
</feature>
<dbReference type="PANTHER" id="PTHR14136">
    <property type="entry name" value="BTB_POZ DOMAIN-CONTAINING PROTEIN KCTD9"/>
    <property type="match status" value="1"/>
</dbReference>
<dbReference type="InterPro" id="IPR001646">
    <property type="entry name" value="5peptide_repeat"/>
</dbReference>
<dbReference type="Gene3D" id="2.160.20.80">
    <property type="entry name" value="E3 ubiquitin-protein ligase SopA"/>
    <property type="match status" value="1"/>
</dbReference>
<feature type="transmembrane region" description="Helical" evidence="1">
    <location>
        <begin position="79"/>
        <end position="99"/>
    </location>
</feature>
<organism evidence="2 3">
    <name type="scientific">Thiosulfatimonas sediminis</name>
    <dbReference type="NCBI Taxonomy" id="2675054"/>
    <lineage>
        <taxon>Bacteria</taxon>
        <taxon>Pseudomonadati</taxon>
        <taxon>Pseudomonadota</taxon>
        <taxon>Gammaproteobacteria</taxon>
        <taxon>Thiotrichales</taxon>
        <taxon>Piscirickettsiaceae</taxon>
        <taxon>Thiosulfatimonas</taxon>
    </lineage>
</organism>
<dbReference type="PANTHER" id="PTHR14136:SF17">
    <property type="entry name" value="BTB_POZ DOMAIN-CONTAINING PROTEIN KCTD9"/>
    <property type="match status" value="1"/>
</dbReference>
<sequence>MSNWHLYIGEPYLRVEDEKSGEFAALSHEQKIKFLKSKYAVKHIRFNSQYRFALMTIVGFFSLLIAVVIYWQFKDEKNVTASLATLSVTALVALFIWYFRDQNNVYQLERQNHDVTLKEFQKLQEWATGNIADGYLLEESTEELEFSYSGIRQKKEKKIKKSQKLTQTKQAETLQIMALHSLRPYLKGEFGEIFKRGAFEIYTSVLKTEHQKILRLFEEKNEPLTYGEIQKAIKGFPLAKQINLIASEEWFCLLVNHDFPTAGISLLGVNLQHCYLRHKKEERGLDFSNSCLIGVSFLSSNLYRANFRDAQLQSARMVSVRAVQAQFSNASLHGADLNFAKLQRAIFKSAKLQAVSLKGSNLINANLHHADFTGANLDSTNLQACFLKGVVFNATIMEDSDLRGAYTYCISENCLQS</sequence>
<dbReference type="EMBL" id="AP021889">
    <property type="protein sequence ID" value="BBP46873.1"/>
    <property type="molecule type" value="Genomic_DNA"/>
</dbReference>
<name>A0A6F8PXK3_9GAMM</name>
<keyword evidence="1" id="KW-0472">Membrane</keyword>
<keyword evidence="3" id="KW-1185">Reference proteome</keyword>
<dbReference type="InterPro" id="IPR051082">
    <property type="entry name" value="Pentapeptide-BTB/POZ_domain"/>
</dbReference>
<dbReference type="Pfam" id="PF00805">
    <property type="entry name" value="Pentapeptide"/>
    <property type="match status" value="3"/>
</dbReference>
<keyword evidence="1" id="KW-1133">Transmembrane helix</keyword>
<keyword evidence="1" id="KW-0812">Transmembrane</keyword>
<proteinExistence type="predicted"/>
<dbReference type="Proteomes" id="UP000501726">
    <property type="component" value="Chromosome"/>
</dbReference>
<dbReference type="AlphaFoldDB" id="A0A6F8PXK3"/>
<dbReference type="RefSeq" id="WP_173273928.1">
    <property type="nucleotide sequence ID" value="NZ_AP021889.1"/>
</dbReference>